<evidence type="ECO:0000259" key="1">
    <source>
        <dbReference type="PROSITE" id="PS50987"/>
    </source>
</evidence>
<dbReference type="Gene3D" id="1.10.10.10">
    <property type="entry name" value="Winged helix-like DNA-binding domain superfamily/Winged helix DNA-binding domain"/>
    <property type="match status" value="1"/>
</dbReference>
<organism evidence="2 3">
    <name type="scientific">Dermatophilus congolensis</name>
    <dbReference type="NCBI Taxonomy" id="1863"/>
    <lineage>
        <taxon>Bacteria</taxon>
        <taxon>Bacillati</taxon>
        <taxon>Actinomycetota</taxon>
        <taxon>Actinomycetes</taxon>
        <taxon>Micrococcales</taxon>
        <taxon>Dermatophilaceae</taxon>
        <taxon>Dermatophilus</taxon>
    </lineage>
</organism>
<dbReference type="InterPro" id="IPR036390">
    <property type="entry name" value="WH_DNA-bd_sf"/>
</dbReference>
<dbReference type="STRING" id="1121387.GCA_000429885_00404"/>
<dbReference type="PROSITE" id="PS50987">
    <property type="entry name" value="HTH_ARSR_2"/>
    <property type="match status" value="1"/>
</dbReference>
<feature type="domain" description="HTH arsR-type" evidence="1">
    <location>
        <begin position="15"/>
        <end position="110"/>
    </location>
</feature>
<accession>A0A239VRA9</accession>
<dbReference type="GO" id="GO:0003700">
    <property type="term" value="F:DNA-binding transcription factor activity"/>
    <property type="evidence" value="ECO:0007669"/>
    <property type="project" value="InterPro"/>
</dbReference>
<gene>
    <name evidence="2" type="ORF">SAMEA4475696_02036</name>
</gene>
<evidence type="ECO:0000313" key="2">
    <source>
        <dbReference type="EMBL" id="SNV24330.1"/>
    </source>
</evidence>
<dbReference type="KEGG" id="dco:SAMEA4475696_2036"/>
<dbReference type="EMBL" id="LT906453">
    <property type="protein sequence ID" value="SNV24330.1"/>
    <property type="molecule type" value="Genomic_DNA"/>
</dbReference>
<dbReference type="AlphaFoldDB" id="A0A239VRA9"/>
<dbReference type="SUPFAM" id="SSF46785">
    <property type="entry name" value="Winged helix' DNA-binding domain"/>
    <property type="match status" value="1"/>
</dbReference>
<dbReference type="InterPro" id="IPR001845">
    <property type="entry name" value="HTH_ArsR_DNA-bd_dom"/>
</dbReference>
<dbReference type="Pfam" id="PF12840">
    <property type="entry name" value="HTH_20"/>
    <property type="match status" value="1"/>
</dbReference>
<reference evidence="2 3" key="1">
    <citation type="submission" date="2017-06" db="EMBL/GenBank/DDBJ databases">
        <authorList>
            <consortium name="Pathogen Informatics"/>
        </authorList>
    </citation>
    <scope>NUCLEOTIDE SEQUENCE [LARGE SCALE GENOMIC DNA]</scope>
    <source>
        <strain evidence="2 3">NCTC13039</strain>
    </source>
</reference>
<evidence type="ECO:0000313" key="3">
    <source>
        <dbReference type="Proteomes" id="UP000242637"/>
    </source>
</evidence>
<name>A0A239VRA9_9MICO</name>
<dbReference type="InterPro" id="IPR036388">
    <property type="entry name" value="WH-like_DNA-bd_sf"/>
</dbReference>
<dbReference type="Proteomes" id="UP000242637">
    <property type="component" value="Chromosome 1"/>
</dbReference>
<dbReference type="CDD" id="cd00090">
    <property type="entry name" value="HTH_ARSR"/>
    <property type="match status" value="1"/>
</dbReference>
<dbReference type="InterPro" id="IPR011991">
    <property type="entry name" value="ArsR-like_HTH"/>
</dbReference>
<proteinExistence type="predicted"/>
<dbReference type="SMART" id="SM00418">
    <property type="entry name" value="HTH_ARSR"/>
    <property type="match status" value="1"/>
</dbReference>
<protein>
    <submittedName>
        <fullName evidence="2">Uncharacterized protein conserved in archaea</fullName>
    </submittedName>
</protein>
<keyword evidence="3" id="KW-1185">Reference proteome</keyword>
<sequence>MHMTTPTDPTDNGHPLPHPAEIDQISLRTLAHPMRSRILAELRSIGRATSADLAKALDTSTGVTSYHLRALANAGLITTSERNGRRRYWILTTENRIIDTSEEDPADEASAEWLARDYAAYFGTKVQNWISHTSQWPPTWQELCGLEDRLVLVTDTQLAALQEEIAAVLDRYRRVGAGNPTAKRVTFYTCALPVDAPPRP</sequence>